<dbReference type="InterPro" id="IPR009839">
    <property type="entry name" value="SseB_N"/>
</dbReference>
<comment type="caution">
    <text evidence="3">The sequence shown here is derived from an EMBL/GenBank/DDBJ whole genome shotgun (WGS) entry which is preliminary data.</text>
</comment>
<dbReference type="OrthoDB" id="7831317at2"/>
<dbReference type="Pfam" id="PF07179">
    <property type="entry name" value="SseB"/>
    <property type="match status" value="1"/>
</dbReference>
<dbReference type="AlphaFoldDB" id="A0A547QAS7"/>
<dbReference type="Proteomes" id="UP000318590">
    <property type="component" value="Unassembled WGS sequence"/>
</dbReference>
<organism evidence="3 4">
    <name type="scientific">Palleronia caenipelagi</name>
    <dbReference type="NCBI Taxonomy" id="2489174"/>
    <lineage>
        <taxon>Bacteria</taxon>
        <taxon>Pseudomonadati</taxon>
        <taxon>Pseudomonadota</taxon>
        <taxon>Alphaproteobacteria</taxon>
        <taxon>Rhodobacterales</taxon>
        <taxon>Roseobacteraceae</taxon>
        <taxon>Palleronia</taxon>
    </lineage>
</organism>
<sequence length="259" mass="27540">MTLLDDAYAAMENAPEDGRARLAFYAALAGAEVYLLLTQEPERGGSLDPQLFETTEGSFVLVFDTLERLAEFAGDHSPYAALPGRVLAEMLGGQGIGIALNPDVAPSSQILGSDAMDWLAQTTGERPQEVEARPEELFAPGELPEALLTALDARLAAAQGLAAMAYLAQVRWRDGGRGHLLALVDPAPGAERALARSVRDALVFSGLEAGVLDVAFFRASDPVSAQLAKVGLRFDIPRYEPTSEPKAPGMDPDSPPKLR</sequence>
<keyword evidence="4" id="KW-1185">Reference proteome</keyword>
<evidence type="ECO:0000313" key="4">
    <source>
        <dbReference type="Proteomes" id="UP000318590"/>
    </source>
</evidence>
<proteinExistence type="predicted"/>
<evidence type="ECO:0000259" key="2">
    <source>
        <dbReference type="Pfam" id="PF07179"/>
    </source>
</evidence>
<dbReference type="RefSeq" id="WP_142832800.1">
    <property type="nucleotide sequence ID" value="NZ_VFSV01000001.1"/>
</dbReference>
<protein>
    <submittedName>
        <fullName evidence="3">SseB family protein</fullName>
    </submittedName>
</protein>
<accession>A0A547QAS7</accession>
<feature type="region of interest" description="Disordered" evidence="1">
    <location>
        <begin position="238"/>
        <end position="259"/>
    </location>
</feature>
<gene>
    <name evidence="3" type="ORF">FEV53_00225</name>
</gene>
<dbReference type="EMBL" id="VFSV01000001">
    <property type="protein sequence ID" value="TRD23478.1"/>
    <property type="molecule type" value="Genomic_DNA"/>
</dbReference>
<evidence type="ECO:0000256" key="1">
    <source>
        <dbReference type="SAM" id="MobiDB-lite"/>
    </source>
</evidence>
<reference evidence="3 4" key="1">
    <citation type="submission" date="2019-06" db="EMBL/GenBank/DDBJ databases">
        <title>Paenimaribius caenipelagi gen. nov., sp. nov., isolated from a tidal flat.</title>
        <authorList>
            <person name="Yoon J.-H."/>
        </authorList>
    </citation>
    <scope>NUCLEOTIDE SEQUENCE [LARGE SCALE GENOMIC DNA]</scope>
    <source>
        <strain evidence="3 4">JBTF-M29</strain>
    </source>
</reference>
<name>A0A547QAS7_9RHOB</name>
<evidence type="ECO:0000313" key="3">
    <source>
        <dbReference type="EMBL" id="TRD23478.1"/>
    </source>
</evidence>
<feature type="domain" description="SseB protein N-terminal" evidence="2">
    <location>
        <begin position="5"/>
        <end position="105"/>
    </location>
</feature>